<reference evidence="1" key="1">
    <citation type="submission" date="2019-12" db="EMBL/GenBank/DDBJ databases">
        <authorList>
            <person name="Scholes J."/>
        </authorList>
    </citation>
    <scope>NUCLEOTIDE SEQUENCE</scope>
</reference>
<evidence type="ECO:0000313" key="1">
    <source>
        <dbReference type="EMBL" id="CAA0807024.1"/>
    </source>
</evidence>
<keyword evidence="2" id="KW-1185">Reference proteome</keyword>
<gene>
    <name evidence="1" type="ORF">SHERM_09896</name>
</gene>
<sequence>WLEGLGKVTTNYRTGVMEFNSGEHRVTLKASKDGGTKEVGLKSIEQVWHMGGQIFTVEKASAHAGIVEQVKYKDPPLFDEYFREVEQVSTDYDGPPIIDVYPEDELMDVEVIEEAEVEETKSEGKVQE</sequence>
<dbReference type="OrthoDB" id="1743130at2759"/>
<feature type="non-terminal residue" evidence="1">
    <location>
        <position position="128"/>
    </location>
</feature>
<evidence type="ECO:0000313" key="2">
    <source>
        <dbReference type="Proteomes" id="UP001153555"/>
    </source>
</evidence>
<dbReference type="Proteomes" id="UP001153555">
    <property type="component" value="Unassembled WGS sequence"/>
</dbReference>
<dbReference type="EMBL" id="CACSLK010000984">
    <property type="protein sequence ID" value="CAA0807024.1"/>
    <property type="molecule type" value="Genomic_DNA"/>
</dbReference>
<organism evidence="1 2">
    <name type="scientific">Striga hermonthica</name>
    <name type="common">Purple witchweed</name>
    <name type="synonym">Buchnera hermonthica</name>
    <dbReference type="NCBI Taxonomy" id="68872"/>
    <lineage>
        <taxon>Eukaryota</taxon>
        <taxon>Viridiplantae</taxon>
        <taxon>Streptophyta</taxon>
        <taxon>Embryophyta</taxon>
        <taxon>Tracheophyta</taxon>
        <taxon>Spermatophyta</taxon>
        <taxon>Magnoliopsida</taxon>
        <taxon>eudicotyledons</taxon>
        <taxon>Gunneridae</taxon>
        <taxon>Pentapetalae</taxon>
        <taxon>asterids</taxon>
        <taxon>lamiids</taxon>
        <taxon>Lamiales</taxon>
        <taxon>Orobanchaceae</taxon>
        <taxon>Buchnereae</taxon>
        <taxon>Striga</taxon>
    </lineage>
</organism>
<proteinExistence type="predicted"/>
<name>A0A9N7MGU9_STRHE</name>
<accession>A0A9N7MGU9</accession>
<protein>
    <submittedName>
        <fullName evidence="1">Uncharacterized protein</fullName>
    </submittedName>
</protein>
<dbReference type="AlphaFoldDB" id="A0A9N7MGU9"/>
<feature type="non-terminal residue" evidence="1">
    <location>
        <position position="1"/>
    </location>
</feature>
<comment type="caution">
    <text evidence="1">The sequence shown here is derived from an EMBL/GenBank/DDBJ whole genome shotgun (WGS) entry which is preliminary data.</text>
</comment>